<sequence length="381" mass="40585">MALGGEGGGGIGNVQRISKLTGQPRCGRCDQREVHCTVCGRFRDIHSGTADAPVCGPCTKPDTELWRPCPICGEAERLTTPGPCRRCTLKQRLNGLLTDDTGAVPPKLQALHDALADTRRTATAMSWLSKDIVSAVLSDLASGRRPLTHEALDDLPDSKVVEHIRSVLVAAGALPPRDEQMVRLERHVKDLVASHATPEGRQILHRYTTGGGAGGGAPPPRRALAAPGVMAYVLPAGRCKPPATCPDCFGWGVLPGRTCSACQSFRRTEEPAECSGCRRLVRLKKGYCRLCWRRFSTGPVATAGRSRFPDHRRGPGRPLTVDGGLDHVLLQGVERGEPGHRGALLGVVLAALHSRTGVSSACAGPTPRSWRTPVTIADGET</sequence>
<evidence type="ECO:0000313" key="1">
    <source>
        <dbReference type="EMBL" id="GAA2240262.1"/>
    </source>
</evidence>
<dbReference type="EMBL" id="BAAATR010000007">
    <property type="protein sequence ID" value="GAA2240262.1"/>
    <property type="molecule type" value="Genomic_DNA"/>
</dbReference>
<accession>A0ABN3DSK5</accession>
<gene>
    <name evidence="1" type="ORF">GCM10010430_22130</name>
</gene>
<dbReference type="Proteomes" id="UP001500305">
    <property type="component" value="Unassembled WGS sequence"/>
</dbReference>
<protein>
    <submittedName>
        <fullName evidence="1">Uncharacterized protein</fullName>
    </submittedName>
</protein>
<keyword evidence="2" id="KW-1185">Reference proteome</keyword>
<organism evidence="1 2">
    <name type="scientific">Kitasatospora cystarginea</name>
    <dbReference type="NCBI Taxonomy" id="58350"/>
    <lineage>
        <taxon>Bacteria</taxon>
        <taxon>Bacillati</taxon>
        <taxon>Actinomycetota</taxon>
        <taxon>Actinomycetes</taxon>
        <taxon>Kitasatosporales</taxon>
        <taxon>Streptomycetaceae</taxon>
        <taxon>Kitasatospora</taxon>
    </lineage>
</organism>
<evidence type="ECO:0000313" key="2">
    <source>
        <dbReference type="Proteomes" id="UP001500305"/>
    </source>
</evidence>
<comment type="caution">
    <text evidence="1">The sequence shown here is derived from an EMBL/GenBank/DDBJ whole genome shotgun (WGS) entry which is preliminary data.</text>
</comment>
<name>A0ABN3DSK5_9ACTN</name>
<reference evidence="1 2" key="1">
    <citation type="journal article" date="2019" name="Int. J. Syst. Evol. Microbiol.">
        <title>The Global Catalogue of Microorganisms (GCM) 10K type strain sequencing project: providing services to taxonomists for standard genome sequencing and annotation.</title>
        <authorList>
            <consortium name="The Broad Institute Genomics Platform"/>
            <consortium name="The Broad Institute Genome Sequencing Center for Infectious Disease"/>
            <person name="Wu L."/>
            <person name="Ma J."/>
        </authorList>
    </citation>
    <scope>NUCLEOTIDE SEQUENCE [LARGE SCALE GENOMIC DNA]</scope>
    <source>
        <strain evidence="1 2">JCM 7356</strain>
    </source>
</reference>
<proteinExistence type="predicted"/>